<dbReference type="FunFam" id="3.10.290.10:FF:000001">
    <property type="entry name" value="30S ribosomal protein S4"/>
    <property type="match status" value="1"/>
</dbReference>
<protein>
    <recommendedName>
        <fullName evidence="6 7">Small ribosomal subunit protein uS4</fullName>
    </recommendedName>
</protein>
<dbReference type="SMART" id="SM01390">
    <property type="entry name" value="Ribosomal_S4"/>
    <property type="match status" value="1"/>
</dbReference>
<evidence type="ECO:0000256" key="2">
    <source>
        <dbReference type="ARBA" id="ARBA00022730"/>
    </source>
</evidence>
<reference evidence="10" key="1">
    <citation type="journal article" date="2015" name="ISME J.">
        <title>Aquifer environment selects for microbial species cohorts in sediment and groundwater.</title>
        <authorList>
            <person name="Hug L.A."/>
            <person name="Thomas B.C."/>
            <person name="Brown C.T."/>
            <person name="Frischkorn K.R."/>
            <person name="Williams K.H."/>
            <person name="Tringe S.G."/>
            <person name="Banfield J.F."/>
        </authorList>
    </citation>
    <scope>NUCLEOTIDE SEQUENCE</scope>
</reference>
<keyword evidence="4 7" id="KW-0689">Ribosomal protein</keyword>
<dbReference type="PROSITE" id="PS50889">
    <property type="entry name" value="S4"/>
    <property type="match status" value="1"/>
</dbReference>
<evidence type="ECO:0000313" key="10">
    <source>
        <dbReference type="EMBL" id="AKQ03415.1"/>
    </source>
</evidence>
<dbReference type="GO" id="GO:0006412">
    <property type="term" value="P:translation"/>
    <property type="evidence" value="ECO:0007669"/>
    <property type="project" value="UniProtKB-UniRule"/>
</dbReference>
<dbReference type="PANTHER" id="PTHR11831:SF4">
    <property type="entry name" value="SMALL RIBOSOMAL SUBUNIT PROTEIN US4M"/>
    <property type="match status" value="1"/>
</dbReference>
<dbReference type="FunFam" id="1.10.1050.10:FF:000001">
    <property type="entry name" value="30S ribosomal protein S4"/>
    <property type="match status" value="1"/>
</dbReference>
<feature type="domain" description="RNA-binding S4" evidence="8">
    <location>
        <begin position="101"/>
        <end position="159"/>
    </location>
</feature>
<dbReference type="InterPro" id="IPR005709">
    <property type="entry name" value="Ribosomal_uS4_bac-type"/>
</dbReference>
<dbReference type="EMBL" id="KT007012">
    <property type="protein sequence ID" value="AKQ03415.1"/>
    <property type="molecule type" value="Genomic_DNA"/>
</dbReference>
<evidence type="ECO:0000256" key="4">
    <source>
        <dbReference type="ARBA" id="ARBA00022980"/>
    </source>
</evidence>
<dbReference type="PANTHER" id="PTHR11831">
    <property type="entry name" value="30S 40S RIBOSOMAL PROTEIN"/>
    <property type="match status" value="1"/>
</dbReference>
<comment type="function">
    <text evidence="7">With S5 and S12 plays an important role in translational accuracy.</text>
</comment>
<dbReference type="Gene3D" id="3.10.290.10">
    <property type="entry name" value="RNA-binding S4 domain"/>
    <property type="match status" value="1"/>
</dbReference>
<dbReference type="GO" id="GO:0003735">
    <property type="term" value="F:structural constituent of ribosome"/>
    <property type="evidence" value="ECO:0007669"/>
    <property type="project" value="InterPro"/>
</dbReference>
<dbReference type="InterPro" id="IPR002942">
    <property type="entry name" value="S4_RNA-bd"/>
</dbReference>
<keyword evidence="2 7" id="KW-0699">rRNA-binding</keyword>
<evidence type="ECO:0000256" key="3">
    <source>
        <dbReference type="ARBA" id="ARBA00022884"/>
    </source>
</evidence>
<dbReference type="GO" id="GO:0019843">
    <property type="term" value="F:rRNA binding"/>
    <property type="evidence" value="ECO:0007669"/>
    <property type="project" value="UniProtKB-UniRule"/>
</dbReference>
<evidence type="ECO:0000256" key="7">
    <source>
        <dbReference type="HAMAP-Rule" id="MF_01306"/>
    </source>
</evidence>
<keyword evidence="5 7" id="KW-0687">Ribonucleoprotein</keyword>
<organism evidence="10">
    <name type="scientific">uncultured Acidobacteria bacterium Rifle_16ft_4_minimus_37967</name>
    <dbReference type="NCBI Taxonomy" id="1665087"/>
    <lineage>
        <taxon>Bacteria</taxon>
        <taxon>Pseudomonadati</taxon>
        <taxon>Acidobacteriota</taxon>
        <taxon>environmental samples</taxon>
    </lineage>
</organism>
<dbReference type="NCBIfam" id="NF003717">
    <property type="entry name" value="PRK05327.1"/>
    <property type="match status" value="1"/>
</dbReference>
<dbReference type="SUPFAM" id="SSF55174">
    <property type="entry name" value="Alpha-L RNA-binding motif"/>
    <property type="match status" value="1"/>
</dbReference>
<dbReference type="Pfam" id="PF00163">
    <property type="entry name" value="Ribosomal_S4"/>
    <property type="match status" value="1"/>
</dbReference>
<proteinExistence type="inferred from homology"/>
<dbReference type="SMART" id="SM00363">
    <property type="entry name" value="S4"/>
    <property type="match status" value="1"/>
</dbReference>
<evidence type="ECO:0000256" key="6">
    <source>
        <dbReference type="ARBA" id="ARBA00035254"/>
    </source>
</evidence>
<dbReference type="CDD" id="cd00165">
    <property type="entry name" value="S4"/>
    <property type="match status" value="1"/>
</dbReference>
<evidence type="ECO:0000256" key="5">
    <source>
        <dbReference type="ARBA" id="ARBA00023274"/>
    </source>
</evidence>
<comment type="function">
    <text evidence="7">One of the primary rRNA binding proteins, it binds directly to 16S rRNA where it nucleates assembly of the body of the 30S subunit.</text>
</comment>
<dbReference type="GO" id="GO:0015935">
    <property type="term" value="C:small ribosomal subunit"/>
    <property type="evidence" value="ECO:0007669"/>
    <property type="project" value="InterPro"/>
</dbReference>
<evidence type="ECO:0000259" key="8">
    <source>
        <dbReference type="SMART" id="SM00363"/>
    </source>
</evidence>
<comment type="similarity">
    <text evidence="1 7">Belongs to the universal ribosomal protein uS4 family.</text>
</comment>
<dbReference type="Pfam" id="PF01479">
    <property type="entry name" value="S4"/>
    <property type="match status" value="1"/>
</dbReference>
<dbReference type="InterPro" id="IPR036986">
    <property type="entry name" value="S4_RNA-bd_sf"/>
</dbReference>
<dbReference type="GO" id="GO:0042274">
    <property type="term" value="P:ribosomal small subunit biogenesis"/>
    <property type="evidence" value="ECO:0007669"/>
    <property type="project" value="TreeGrafter"/>
</dbReference>
<gene>
    <name evidence="7" type="primary">rpsD</name>
</gene>
<dbReference type="NCBIfam" id="TIGR01017">
    <property type="entry name" value="rpsD_bact"/>
    <property type="match status" value="1"/>
</dbReference>
<evidence type="ECO:0000256" key="1">
    <source>
        <dbReference type="ARBA" id="ARBA00007465"/>
    </source>
</evidence>
<name>A0A0H4T9H7_9BACT</name>
<evidence type="ECO:0000259" key="9">
    <source>
        <dbReference type="SMART" id="SM01390"/>
    </source>
</evidence>
<dbReference type="Gene3D" id="1.10.1050.10">
    <property type="entry name" value="Ribosomal Protein S4 Delta 41, Chain A, domain 1"/>
    <property type="match status" value="1"/>
</dbReference>
<accession>A0A0H4T9H7</accession>
<dbReference type="AlphaFoldDB" id="A0A0H4T9H7"/>
<dbReference type="InterPro" id="IPR001912">
    <property type="entry name" value="Ribosomal_uS4_N"/>
</dbReference>
<dbReference type="HAMAP" id="MF_01306_B">
    <property type="entry name" value="Ribosomal_uS4_B"/>
    <property type="match status" value="1"/>
</dbReference>
<feature type="domain" description="Small ribosomal subunit protein uS4 N-terminal" evidence="9">
    <location>
        <begin position="3"/>
        <end position="100"/>
    </location>
</feature>
<sequence>MARYREAVCRLCRREGIKLFLKGERCFSDKCAIEKRNFPPGQHGSGRRPKSKLVGYGLQLREKQRTKRVYGVLERQFRNYFDKAERQKGVTGENLLYQLERRLDTVAHRLGLASSRAHARQLVLHGHVRVNGRKINIPSYLVNTGDEISLKEGLHQNVEAMRARDLAQGRSVPSWLEVDRQHFKGRVLGLPKREEIVTPPIQEQLIVELYSR</sequence>
<comment type="subunit">
    <text evidence="7">Part of the 30S ribosomal subunit. Contacts protein S5. The interaction surface between S4 and S5 is involved in control of translational fidelity.</text>
</comment>
<dbReference type="InterPro" id="IPR022801">
    <property type="entry name" value="Ribosomal_uS4"/>
</dbReference>
<keyword evidence="3 7" id="KW-0694">RNA-binding</keyword>